<dbReference type="Proteomes" id="UP000289200">
    <property type="component" value="Unassembled WGS sequence"/>
</dbReference>
<dbReference type="EMBL" id="UWOC01000180">
    <property type="protein sequence ID" value="VCU10793.1"/>
    <property type="molecule type" value="Genomic_DNA"/>
</dbReference>
<evidence type="ECO:0000313" key="2">
    <source>
        <dbReference type="Proteomes" id="UP000289200"/>
    </source>
</evidence>
<reference evidence="2" key="1">
    <citation type="submission" date="2018-10" db="EMBL/GenBank/DDBJ databases">
        <authorList>
            <person name="Peiro R."/>
            <person name="Begona"/>
            <person name="Cbmso G."/>
            <person name="Lopez M."/>
            <person name="Gonzalez S."/>
            <person name="Sacristan E."/>
            <person name="Castillo E."/>
        </authorList>
    </citation>
    <scope>NUCLEOTIDE SEQUENCE [LARGE SCALE GENOMIC DNA]</scope>
</reference>
<proteinExistence type="predicted"/>
<comment type="caution">
    <text evidence="1">The sequence shown here is derived from an EMBL/GenBank/DDBJ whole genome shotgun (WGS) entry which is preliminary data.</text>
</comment>
<dbReference type="RefSeq" id="WP_129610848.1">
    <property type="nucleotide sequence ID" value="NZ_UWOC01000180.1"/>
</dbReference>
<accession>A0A447CZR7</accession>
<evidence type="ECO:0000313" key="1">
    <source>
        <dbReference type="EMBL" id="VCU10793.1"/>
    </source>
</evidence>
<gene>
    <name evidence="1" type="ORF">RHODGE_RHODGE_03997</name>
</gene>
<dbReference type="AlphaFoldDB" id="A0A447CZR7"/>
<name>A0A447CZR7_9BRAD</name>
<organism evidence="1 2">
    <name type="scientific">Rhodoplanes serenus</name>
    <dbReference type="NCBI Taxonomy" id="200615"/>
    <lineage>
        <taxon>Bacteria</taxon>
        <taxon>Pseudomonadati</taxon>
        <taxon>Pseudomonadota</taxon>
        <taxon>Alphaproteobacteria</taxon>
        <taxon>Hyphomicrobiales</taxon>
        <taxon>Nitrobacteraceae</taxon>
        <taxon>Rhodoplanes</taxon>
    </lineage>
</organism>
<sequence length="99" mass="10982">MEWTGRQVGEALVAAFRALPDTPIYAPVPAVLVPALPPDGAPPHLELLMLAARHLGRADRASVLCWARHKATRRLRLFARESGRDRGAERRRVATAPEW</sequence>
<protein>
    <submittedName>
        <fullName evidence="1">Uncharacterized protein</fullName>
    </submittedName>
</protein>
<keyword evidence="2" id="KW-1185">Reference proteome</keyword>